<dbReference type="AlphaFoldDB" id="A0A6L8VL22"/>
<reference evidence="3 4" key="1">
    <citation type="submission" date="2020-01" db="EMBL/GenBank/DDBJ databases">
        <title>Frigidibacter albus SP32T (=CGMCC 1.13995T).</title>
        <authorList>
            <person name="Liao X."/>
        </authorList>
    </citation>
    <scope>NUCLEOTIDE SEQUENCE [LARGE SCALE GENOMIC DNA]</scope>
    <source>
        <strain evidence="3 4">SP32</strain>
    </source>
</reference>
<dbReference type="RefSeq" id="WP_161348463.1">
    <property type="nucleotide sequence ID" value="NZ_BMGW01000015.1"/>
</dbReference>
<dbReference type="CDD" id="cd07012">
    <property type="entry name" value="PBP2_Bug_TTT"/>
    <property type="match status" value="1"/>
</dbReference>
<evidence type="ECO:0000256" key="1">
    <source>
        <dbReference type="ARBA" id="ARBA00006987"/>
    </source>
</evidence>
<dbReference type="Gene3D" id="3.40.190.10">
    <property type="entry name" value="Periplasmic binding protein-like II"/>
    <property type="match status" value="1"/>
</dbReference>
<dbReference type="PIRSF" id="PIRSF017082">
    <property type="entry name" value="YflP"/>
    <property type="match status" value="1"/>
</dbReference>
<evidence type="ECO:0000313" key="3">
    <source>
        <dbReference type="EMBL" id="MZQ91077.1"/>
    </source>
</evidence>
<comment type="similarity">
    <text evidence="1">Belongs to the UPF0065 (bug) family.</text>
</comment>
<feature type="chain" id="PRO_5026668600" description="Tripartite tricarboxylate transporter substrate binding protein" evidence="2">
    <location>
        <begin position="28"/>
        <end position="325"/>
    </location>
</feature>
<sequence>MEITRRFVSGLGLATALLMAVPGIARAQDFPTKPVTMIVPYAPGGATDIFARTLTAFMERKWGQPVIVENRPGGNFKIAVSALEGANPDGYTIGTIAPAMSVAYMNMGEELKIGETIAPVAQFWVSNAAYVVNTDVIPVSTMDELIAYMKANPGTAYGTLSAGSINGMIAAHYFKKQGIEAEAIAYQGAAPVAQALLAGEVGLITGADMQAVTTLPRDNPNIVVLGTTAEGQAESAPDVRPVSELGYPELAFTTFGGLATTAGTPDDVKAILAETVREAVADPEFIAGLARLGATATFADTATLEAAFAESDARLSTIISELAAQ</sequence>
<evidence type="ECO:0000313" key="4">
    <source>
        <dbReference type="Proteomes" id="UP000477083"/>
    </source>
</evidence>
<protein>
    <recommendedName>
        <fullName evidence="5">Tripartite tricarboxylate transporter substrate binding protein</fullName>
    </recommendedName>
</protein>
<organism evidence="3 4">
    <name type="scientific">Frigidibacter albus</name>
    <dbReference type="NCBI Taxonomy" id="1465486"/>
    <lineage>
        <taxon>Bacteria</taxon>
        <taxon>Pseudomonadati</taxon>
        <taxon>Pseudomonadota</taxon>
        <taxon>Alphaproteobacteria</taxon>
        <taxon>Rhodobacterales</taxon>
        <taxon>Paracoccaceae</taxon>
        <taxon>Frigidibacter</taxon>
    </lineage>
</organism>
<evidence type="ECO:0000256" key="2">
    <source>
        <dbReference type="SAM" id="SignalP"/>
    </source>
</evidence>
<gene>
    <name evidence="3" type="ORF">GS660_18460</name>
</gene>
<dbReference type="Proteomes" id="UP000477083">
    <property type="component" value="Unassembled WGS sequence"/>
</dbReference>
<evidence type="ECO:0008006" key="5">
    <source>
        <dbReference type="Google" id="ProtNLM"/>
    </source>
</evidence>
<dbReference type="InterPro" id="IPR042100">
    <property type="entry name" value="Bug_dom1"/>
</dbReference>
<dbReference type="InterPro" id="IPR005064">
    <property type="entry name" value="BUG"/>
</dbReference>
<comment type="caution">
    <text evidence="3">The sequence shown here is derived from an EMBL/GenBank/DDBJ whole genome shotgun (WGS) entry which is preliminary data.</text>
</comment>
<keyword evidence="2" id="KW-0732">Signal</keyword>
<dbReference type="Gene3D" id="3.40.190.150">
    <property type="entry name" value="Bordetella uptake gene, domain 1"/>
    <property type="match status" value="1"/>
</dbReference>
<dbReference type="PANTHER" id="PTHR42928">
    <property type="entry name" value="TRICARBOXYLATE-BINDING PROTEIN"/>
    <property type="match status" value="1"/>
</dbReference>
<keyword evidence="4" id="KW-1185">Reference proteome</keyword>
<feature type="signal peptide" evidence="2">
    <location>
        <begin position="1"/>
        <end position="27"/>
    </location>
</feature>
<dbReference type="Pfam" id="PF03401">
    <property type="entry name" value="TctC"/>
    <property type="match status" value="1"/>
</dbReference>
<dbReference type="PANTHER" id="PTHR42928:SF5">
    <property type="entry name" value="BLR1237 PROTEIN"/>
    <property type="match status" value="1"/>
</dbReference>
<name>A0A6L8VL22_9RHOB</name>
<dbReference type="OrthoDB" id="8970543at2"/>
<proteinExistence type="inferred from homology"/>
<dbReference type="EMBL" id="WWNR01000015">
    <property type="protein sequence ID" value="MZQ91077.1"/>
    <property type="molecule type" value="Genomic_DNA"/>
</dbReference>
<accession>A0A6L8VL22</accession>